<protein>
    <submittedName>
        <fullName evidence="2">Uncharacterized protein</fullName>
    </submittedName>
</protein>
<dbReference type="EMBL" id="WBOT01000005">
    <property type="protein sequence ID" value="KAB2331274.1"/>
    <property type="molecule type" value="Genomic_DNA"/>
</dbReference>
<feature type="transmembrane region" description="Helical" evidence="1">
    <location>
        <begin position="7"/>
        <end position="27"/>
    </location>
</feature>
<sequence length="65" mass="7235">MKEKTKLFIGTAGCLILCLFGVYRLLVENPSDFTSMIIPVIFAVSGFLGFVTNVYNLSKRKSDNI</sequence>
<organism evidence="2 3">
    <name type="scientific">Bacillus mesophilum</name>
    <dbReference type="NCBI Taxonomy" id="1071718"/>
    <lineage>
        <taxon>Bacteria</taxon>
        <taxon>Bacillati</taxon>
        <taxon>Bacillota</taxon>
        <taxon>Bacilli</taxon>
        <taxon>Bacillales</taxon>
        <taxon>Bacillaceae</taxon>
        <taxon>Bacillus</taxon>
    </lineage>
</organism>
<reference evidence="2 3" key="1">
    <citation type="journal article" date="2014" name="Arch. Microbiol.">
        <title>Bacillus mesophilum sp. nov., strain IITR-54T, a novel 4-chlorobiphenyl dechlorinating bacterium.</title>
        <authorList>
            <person name="Manickam N."/>
            <person name="Singh N.K."/>
            <person name="Bajaj A."/>
            <person name="Kumar R.M."/>
            <person name="Kaur G."/>
            <person name="Kaur N."/>
            <person name="Bala M."/>
            <person name="Kumar A."/>
            <person name="Mayilraj S."/>
        </authorList>
    </citation>
    <scope>NUCLEOTIDE SEQUENCE [LARGE SCALE GENOMIC DNA]</scope>
    <source>
        <strain evidence="2 3">IITR-54</strain>
    </source>
</reference>
<gene>
    <name evidence="2" type="ORF">F7732_15580</name>
</gene>
<keyword evidence="1" id="KW-0812">Transmembrane</keyword>
<comment type="caution">
    <text evidence="2">The sequence shown here is derived from an EMBL/GenBank/DDBJ whole genome shotgun (WGS) entry which is preliminary data.</text>
</comment>
<keyword evidence="1" id="KW-0472">Membrane</keyword>
<dbReference type="OrthoDB" id="2927302at2"/>
<evidence type="ECO:0000256" key="1">
    <source>
        <dbReference type="SAM" id="Phobius"/>
    </source>
</evidence>
<feature type="transmembrane region" description="Helical" evidence="1">
    <location>
        <begin position="33"/>
        <end position="55"/>
    </location>
</feature>
<dbReference type="AlphaFoldDB" id="A0A7V7UTW3"/>
<evidence type="ECO:0000313" key="3">
    <source>
        <dbReference type="Proteomes" id="UP000441354"/>
    </source>
</evidence>
<keyword evidence="1" id="KW-1133">Transmembrane helix</keyword>
<evidence type="ECO:0000313" key="2">
    <source>
        <dbReference type="EMBL" id="KAB2331274.1"/>
    </source>
</evidence>
<dbReference type="Proteomes" id="UP000441354">
    <property type="component" value="Unassembled WGS sequence"/>
</dbReference>
<keyword evidence="3" id="KW-1185">Reference proteome</keyword>
<proteinExistence type="predicted"/>
<accession>A0A7V7UTW3</accession>
<name>A0A7V7UTW3_9BACI</name>
<dbReference type="RefSeq" id="WP_151574937.1">
    <property type="nucleotide sequence ID" value="NZ_WBOT01000005.1"/>
</dbReference>